<keyword evidence="1" id="KW-0472">Membrane</keyword>
<reference evidence="2" key="1">
    <citation type="journal article" date="2020" name="Nature">
        <title>Giant virus diversity and host interactions through global metagenomics.</title>
        <authorList>
            <person name="Schulz F."/>
            <person name="Roux S."/>
            <person name="Paez-Espino D."/>
            <person name="Jungbluth S."/>
            <person name="Walsh D.A."/>
            <person name="Denef V.J."/>
            <person name="McMahon K.D."/>
            <person name="Konstantinidis K.T."/>
            <person name="Eloe-Fadrosh E.A."/>
            <person name="Kyrpides N.C."/>
            <person name="Woyke T."/>
        </authorList>
    </citation>
    <scope>NUCLEOTIDE SEQUENCE</scope>
    <source>
        <strain evidence="2">GVMAG-M-3300023174-116</strain>
    </source>
</reference>
<name>A0A6C0D525_9ZZZZ</name>
<proteinExistence type="predicted"/>
<evidence type="ECO:0000313" key="2">
    <source>
        <dbReference type="EMBL" id="QHT11553.1"/>
    </source>
</evidence>
<dbReference type="EMBL" id="MN739535">
    <property type="protein sequence ID" value="QHT11553.1"/>
    <property type="molecule type" value="Genomic_DNA"/>
</dbReference>
<evidence type="ECO:0000256" key="1">
    <source>
        <dbReference type="SAM" id="Phobius"/>
    </source>
</evidence>
<sequence>MKLYNDFNVFNVRFFNTHTIKLYNNKNGIILFCLIFLFWAYFYGKDCPCSTNTTCIRNEFYGVQLNHFILFIILGLLFPSYFYTFQCLGILWEFAEHILDINPNFVKKYIGGCLKYPPQGYNEKNNPHYNYTVYRGIKKPLNIIDKLFNVKNSTIHGWHGSIAELIPNFFGFLLGQSINKKLIQNKYIINT</sequence>
<feature type="transmembrane region" description="Helical" evidence="1">
    <location>
        <begin position="28"/>
        <end position="44"/>
    </location>
</feature>
<keyword evidence="1" id="KW-0812">Transmembrane</keyword>
<organism evidence="2">
    <name type="scientific">viral metagenome</name>
    <dbReference type="NCBI Taxonomy" id="1070528"/>
    <lineage>
        <taxon>unclassified sequences</taxon>
        <taxon>metagenomes</taxon>
        <taxon>organismal metagenomes</taxon>
    </lineage>
</organism>
<keyword evidence="1" id="KW-1133">Transmembrane helix</keyword>
<accession>A0A6C0D525</accession>
<dbReference type="AlphaFoldDB" id="A0A6C0D525"/>
<protein>
    <submittedName>
        <fullName evidence="2">Uncharacterized protein</fullName>
    </submittedName>
</protein>
<feature type="transmembrane region" description="Helical" evidence="1">
    <location>
        <begin position="65"/>
        <end position="83"/>
    </location>
</feature>